<evidence type="ECO:0000256" key="1">
    <source>
        <dbReference type="SAM" id="MobiDB-lite"/>
    </source>
</evidence>
<organism evidence="2 3">
    <name type="scientific">Komagataella pastoris</name>
    <name type="common">Yeast</name>
    <name type="synonym">Pichia pastoris</name>
    <dbReference type="NCBI Taxonomy" id="4922"/>
    <lineage>
        <taxon>Eukaryota</taxon>
        <taxon>Fungi</taxon>
        <taxon>Dikarya</taxon>
        <taxon>Ascomycota</taxon>
        <taxon>Saccharomycotina</taxon>
        <taxon>Pichiomycetes</taxon>
        <taxon>Pichiales</taxon>
        <taxon>Pichiaceae</taxon>
        <taxon>Komagataella</taxon>
    </lineage>
</organism>
<evidence type="ECO:0000313" key="3">
    <source>
        <dbReference type="Proteomes" id="UP000094565"/>
    </source>
</evidence>
<sequence>MISAISTNMDQNTKRESIYLPPINVPVVTPVSNRTSSKESQFPCFNTVLLSGLKNRDSSIDYSPRTSVAYTDTASHLTNLAQSSIQYPSRNDNKSPNQNQTLHQNNHNHKVHWNSKLEESFISIVLEKMPQTAGYTNTIKSWQEVLDEFNQQNGLNIKQYRTLQLKFDSLYKEYLAKKSLDSGDEQLHAIELEKTSSFIESRLDQIQEKINAKRLFKLQESKLKKGKRKASDVDENCHFHSNDKRTKSSDDIDYYLHASNAESPRSSTSSVTLHHTLGDLIKDLESRLVTRIDTFCSVLEKKMDTNFEYIMQRIDQIAEKVER</sequence>
<reference evidence="2 3" key="1">
    <citation type="submission" date="2016-02" db="EMBL/GenBank/DDBJ databases">
        <title>Comparative genomic and transcriptomic foundation for Pichia pastoris.</title>
        <authorList>
            <person name="Love K.R."/>
            <person name="Shah K.A."/>
            <person name="Whittaker C.A."/>
            <person name="Wu J."/>
            <person name="Bartlett M.C."/>
            <person name="Ma D."/>
            <person name="Leeson R.L."/>
            <person name="Priest M."/>
            <person name="Young S.K."/>
            <person name="Love J.C."/>
        </authorList>
    </citation>
    <scope>NUCLEOTIDE SEQUENCE [LARGE SCALE GENOMIC DNA]</scope>
    <source>
        <strain evidence="2 3">ATCC 28485</strain>
    </source>
</reference>
<name>A0A1B2J9X0_PICPA</name>
<evidence type="ECO:0000313" key="2">
    <source>
        <dbReference type="EMBL" id="ANZ74847.1"/>
    </source>
</evidence>
<accession>A0A1B2J9X0</accession>
<dbReference type="Proteomes" id="UP000094565">
    <property type="component" value="Chromosome 1"/>
</dbReference>
<dbReference type="AlphaFoldDB" id="A0A1B2J9X0"/>
<keyword evidence="3" id="KW-1185">Reference proteome</keyword>
<dbReference type="OrthoDB" id="4066471at2759"/>
<dbReference type="EMBL" id="CP014584">
    <property type="protein sequence ID" value="ANZ74847.1"/>
    <property type="molecule type" value="Genomic_DNA"/>
</dbReference>
<feature type="region of interest" description="Disordered" evidence="1">
    <location>
        <begin position="87"/>
        <end position="108"/>
    </location>
</feature>
<protein>
    <submittedName>
        <fullName evidence="2">BA75_01109T0</fullName>
    </submittedName>
</protein>
<gene>
    <name evidence="2" type="primary">DAL82</name>
    <name evidence="2" type="ORF">ATY40_BA7501109</name>
</gene>
<feature type="compositionally biased region" description="Polar residues" evidence="1">
    <location>
        <begin position="87"/>
        <end position="96"/>
    </location>
</feature>
<proteinExistence type="predicted"/>